<reference evidence="3" key="1">
    <citation type="submission" date="2017-03" db="EMBL/GenBank/DDBJ databases">
        <title>Novel pathways for hydrocarbon cycling and metabolic interdependencies in hydrothermal sediment communities.</title>
        <authorList>
            <person name="Dombrowski N."/>
            <person name="Seitz K."/>
            <person name="Teske A."/>
            <person name="Baker B."/>
        </authorList>
    </citation>
    <scope>NUCLEOTIDE SEQUENCE [LARGE SCALE GENOMIC DNA]</scope>
</reference>
<evidence type="ECO:0000256" key="1">
    <source>
        <dbReference type="SAM" id="Phobius"/>
    </source>
</evidence>
<proteinExistence type="predicted"/>
<keyword evidence="1" id="KW-1133">Transmembrane helix</keyword>
<feature type="transmembrane region" description="Helical" evidence="1">
    <location>
        <begin position="38"/>
        <end position="57"/>
    </location>
</feature>
<feature type="transmembrane region" description="Helical" evidence="1">
    <location>
        <begin position="175"/>
        <end position="192"/>
    </location>
</feature>
<gene>
    <name evidence="2" type="ORF">B5M47_02360</name>
</gene>
<dbReference type="Proteomes" id="UP000192520">
    <property type="component" value="Unassembled WGS sequence"/>
</dbReference>
<feature type="transmembrane region" description="Helical" evidence="1">
    <location>
        <begin position="256"/>
        <end position="279"/>
    </location>
</feature>
<feature type="transmembrane region" description="Helical" evidence="1">
    <location>
        <begin position="480"/>
        <end position="502"/>
    </location>
</feature>
<feature type="transmembrane region" description="Helical" evidence="1">
    <location>
        <begin position="114"/>
        <end position="135"/>
    </location>
</feature>
<protein>
    <recommendedName>
        <fullName evidence="4">Chlor_Arch_YYY domain-containing protein</fullName>
    </recommendedName>
</protein>
<feature type="transmembrane region" description="Helical" evidence="1">
    <location>
        <begin position="549"/>
        <end position="570"/>
    </location>
</feature>
<feature type="transmembrane region" description="Helical" evidence="1">
    <location>
        <begin position="365"/>
        <end position="388"/>
    </location>
</feature>
<feature type="transmembrane region" description="Helical" evidence="1">
    <location>
        <begin position="509"/>
        <end position="529"/>
    </location>
</feature>
<dbReference type="PANTHER" id="PTHR10790:SF51">
    <property type="entry name" value="TETRATRICOPEPTIDE REPEAT PROTEIN"/>
    <property type="match status" value="1"/>
</dbReference>
<feature type="transmembrane region" description="Helical" evidence="1">
    <location>
        <begin position="422"/>
        <end position="443"/>
    </location>
</feature>
<feature type="transmembrane region" description="Helical" evidence="1">
    <location>
        <begin position="69"/>
        <end position="87"/>
    </location>
</feature>
<dbReference type="Pfam" id="PF10060">
    <property type="entry name" value="DUF2298"/>
    <property type="match status" value="1"/>
</dbReference>
<keyword evidence="1" id="KW-0472">Membrane</keyword>
<feature type="transmembrane region" description="Helical" evidence="1">
    <location>
        <begin position="204"/>
        <end position="225"/>
    </location>
</feature>
<dbReference type="STRING" id="1968527.B5M47_02360"/>
<dbReference type="AlphaFoldDB" id="A0A1W9NY92"/>
<dbReference type="EMBL" id="MZGJ01000011">
    <property type="protein sequence ID" value="OQX50982.1"/>
    <property type="molecule type" value="Genomic_DNA"/>
</dbReference>
<feature type="transmembrane region" description="Helical" evidence="1">
    <location>
        <begin position="591"/>
        <end position="611"/>
    </location>
</feature>
<dbReference type="PANTHER" id="PTHR10790">
    <property type="entry name" value="TPR-DOMAIN CONTAINING PROTEIN"/>
    <property type="match status" value="1"/>
</dbReference>
<feature type="transmembrane region" description="Helical" evidence="1">
    <location>
        <begin position="617"/>
        <end position="639"/>
    </location>
</feature>
<evidence type="ECO:0000313" key="2">
    <source>
        <dbReference type="EMBL" id="OQX50982.1"/>
    </source>
</evidence>
<dbReference type="InterPro" id="IPR018746">
    <property type="entry name" value="DUF2298"/>
</dbReference>
<keyword evidence="1" id="KW-0812">Transmembrane</keyword>
<organism evidence="2 3">
    <name type="scientific">candidate division CPR3 bacterium 4484_211</name>
    <dbReference type="NCBI Taxonomy" id="1968527"/>
    <lineage>
        <taxon>Bacteria</taxon>
        <taxon>Bacteria division CPR3</taxon>
    </lineage>
</organism>
<feature type="transmembrane region" description="Helical" evidence="1">
    <location>
        <begin position="6"/>
        <end position="26"/>
    </location>
</feature>
<feature type="transmembrane region" description="Helical" evidence="1">
    <location>
        <begin position="325"/>
        <end position="344"/>
    </location>
</feature>
<evidence type="ECO:0008006" key="4">
    <source>
        <dbReference type="Google" id="ProtNLM"/>
    </source>
</evidence>
<name>A0A1W9NY92_UNCC3</name>
<sequence length="809" mass="92071">MISDSQSFILYYLVIQFLGLAAWPLARRLFGKFPDRGWGFSKSLGIVLATYVIWILGSVRLVPFTRLNALVAALAAGGVIWIVHFKFQSAKSKNQTNAECREANDKLGNGSSACLALIFFEELLFLAALGFWSWVRSHNPDIRGLEKFMDYGFVLSILRGRYFPPLDHFLSGYTINYYYFGHLLAAVLARLSGVRPAVAFNLQIANLFALTVLESFVMGSTLYYLKDRALGNESSVLKNFLGPGSKERPAFRRVPAFRWLIFCGLLSAVFVAIVGNFHLVIEYLKGQGESYWYASASRVIPYTINEFPVYSFIVADLHGHVSDLPIVLLFIGILISLVLPRKRVEVKAQNSKFKAQICGVKQRALRFVLPFFSLRFAFCAFLLGTLYATNSWDFAIYGGLLALTLFFLRYREDHDFVKSLGGILFPVCLIVFLSVLFFLPFWLTVKPISQGIGLVALQNCGKIQGGFVFFRCWLKNLSPLNLILILWGFYFILAAIYLVWLFRGRIRRFLCLETIIVGLAKFFGVEVELKRKKSQLLNYPAAQLSVLDIIPLLFIFYALILIIAPEIVFVKDIYQPDYYRANTMFKLYYQAWVLFALATAYGTTWVLQWALKQGKAFTKLFLTAGYLLLTASVLAYPYVGIKMAYVNSRKYRGLDGNHFLEEVFPGDARAIKWINKNILGQPVIVEAVGESYTDYARICGNTGLPAVLGWPVHEWLWRGGWDAPLGRETDPSKPSMYPAKRQAEVKKIYEAEDVETVRGLLKKYQAEYIYVGQMEREKYPNLQEDKFSKLGKVVYENEGVRLWHVGLQE</sequence>
<evidence type="ECO:0000313" key="3">
    <source>
        <dbReference type="Proteomes" id="UP000192520"/>
    </source>
</evidence>
<feature type="transmembrane region" description="Helical" evidence="1">
    <location>
        <begin position="394"/>
        <end position="410"/>
    </location>
</feature>
<dbReference type="NCBIfam" id="TIGR03662">
    <property type="entry name" value="Chlor_Arch_YYY"/>
    <property type="match status" value="1"/>
</dbReference>
<accession>A0A1W9NY92</accession>
<comment type="caution">
    <text evidence="2">The sequence shown here is derived from an EMBL/GenBank/DDBJ whole genome shotgun (WGS) entry which is preliminary data.</text>
</comment>